<reference evidence="2 3" key="1">
    <citation type="submission" date="2017-06" db="EMBL/GenBank/DDBJ databases">
        <authorList>
            <person name="Kim H.J."/>
            <person name="Triplett B.A."/>
        </authorList>
    </citation>
    <scope>NUCLEOTIDE SEQUENCE [LARGE SCALE GENOMIC DNA]</scope>
    <source>
        <strain evidence="2 3">13146</strain>
    </source>
</reference>
<accession>A0A246HM04</accession>
<dbReference type="PANTHER" id="PTHR43574">
    <property type="entry name" value="EPIMERASE-RELATED"/>
    <property type="match status" value="1"/>
</dbReference>
<name>A0A246HM04_STEMA</name>
<sequence length="298" mass="31603">MPTALPARVLVLGLGYSARHLAARLHAHGVACSGTVRDPASAPADGLLRHRLVAGEPISAGLCEAIRTAEAIVCSVPPDADGDPALRLLTDALSDTPALRWVGYLSSTAVYADRDGGWVNETSAADATDATALKRLRAEQQWQAFAQARGIASAVFRLPGLYGRGRNALVQLAQGKAKQVVRPGLVFNRLHVEDLASGVLAAMQRPAGAALHLLSDDEPAPPQDVVAYAAALSGLPLPVVQAWDAPEVAASLRRFYTSNKRIDGHATRAALQWQPRFTTYREGLDDAWAHGDGRPALR</sequence>
<evidence type="ECO:0000313" key="2">
    <source>
        <dbReference type="EMBL" id="OWQ53730.1"/>
    </source>
</evidence>
<dbReference type="OrthoDB" id="9808276at2"/>
<comment type="caution">
    <text evidence="2">The sequence shown here is derived from an EMBL/GenBank/DDBJ whole genome shotgun (WGS) entry which is preliminary data.</text>
</comment>
<organism evidence="2 3">
    <name type="scientific">Stenotrophomonas maltophilia</name>
    <name type="common">Pseudomonas maltophilia</name>
    <name type="synonym">Xanthomonas maltophilia</name>
    <dbReference type="NCBI Taxonomy" id="40324"/>
    <lineage>
        <taxon>Bacteria</taxon>
        <taxon>Pseudomonadati</taxon>
        <taxon>Pseudomonadota</taxon>
        <taxon>Gammaproteobacteria</taxon>
        <taxon>Lysobacterales</taxon>
        <taxon>Lysobacteraceae</taxon>
        <taxon>Stenotrophomonas</taxon>
        <taxon>Stenotrophomonas maltophilia group</taxon>
    </lineage>
</organism>
<evidence type="ECO:0000313" key="3">
    <source>
        <dbReference type="Proteomes" id="UP000198157"/>
    </source>
</evidence>
<dbReference type="Proteomes" id="UP000198157">
    <property type="component" value="Unassembled WGS sequence"/>
</dbReference>
<keyword evidence="1" id="KW-0520">NAD</keyword>
<dbReference type="SUPFAM" id="SSF51735">
    <property type="entry name" value="NAD(P)-binding Rossmann-fold domains"/>
    <property type="match status" value="1"/>
</dbReference>
<dbReference type="EMBL" id="NIVS01000020">
    <property type="protein sequence ID" value="OWQ53730.1"/>
    <property type="molecule type" value="Genomic_DNA"/>
</dbReference>
<gene>
    <name evidence="2" type="ORF">CEE60_08580</name>
</gene>
<dbReference type="Gene3D" id="3.40.50.720">
    <property type="entry name" value="NAD(P)-binding Rossmann-like Domain"/>
    <property type="match status" value="1"/>
</dbReference>
<protein>
    <submittedName>
        <fullName evidence="2">Epimerase</fullName>
    </submittedName>
</protein>
<proteinExistence type="predicted"/>
<dbReference type="InterPro" id="IPR036291">
    <property type="entry name" value="NAD(P)-bd_dom_sf"/>
</dbReference>
<evidence type="ECO:0000256" key="1">
    <source>
        <dbReference type="ARBA" id="ARBA00023027"/>
    </source>
</evidence>
<dbReference type="AlphaFoldDB" id="A0A246HM04"/>